<keyword evidence="7" id="KW-0378">Hydrolase</keyword>
<keyword evidence="4" id="KW-0732">Signal</keyword>
<evidence type="ECO:0000256" key="4">
    <source>
        <dbReference type="SAM" id="SignalP"/>
    </source>
</evidence>
<feature type="domain" description="ENPP1-3/EXOG-like endonuclease/phosphodiesterase" evidence="5">
    <location>
        <begin position="50"/>
        <end position="241"/>
    </location>
</feature>
<dbReference type="Pfam" id="PF01223">
    <property type="entry name" value="Endonuclease_NS"/>
    <property type="match status" value="1"/>
</dbReference>
<evidence type="ECO:0000313" key="8">
    <source>
        <dbReference type="Proteomes" id="UP000588051"/>
    </source>
</evidence>
<dbReference type="SMART" id="SM00892">
    <property type="entry name" value="Endonuclease_NS"/>
    <property type="match status" value="1"/>
</dbReference>
<keyword evidence="2" id="KW-0479">Metal-binding</keyword>
<evidence type="ECO:0000259" key="6">
    <source>
        <dbReference type="SMART" id="SM00892"/>
    </source>
</evidence>
<feature type="chain" id="PRO_5032273001" evidence="4">
    <location>
        <begin position="23"/>
        <end position="285"/>
    </location>
</feature>
<gene>
    <name evidence="7" type="ORF">HV832_16495</name>
</gene>
<sequence length="285" mass="32464">MFKNWMMKLLVLTVFLTPIVYADDCSSQFYNGQAPQLSAQLQSRTTFLCFEQYALTYSGVTRSPLWTAEYLTNNRVKEARRLKRQDSFHEEDRLPVSDRNTLKDFKGIGRLSIDRGHMSPNSDFSTYSAQFESFSLANIIAQDSNNNQILWEGIESATRTLATQHEKLFVVTGPIFDQRDHLLNGRIMIPTRIFKAIYDPNRKEAAAYIVQNAPGMDYEVVSIHDLERQIGINVFPGITESIKMKAARLPEPTPHNDKGGRSHSRHAANNDMSAVVERGLKAIFR</sequence>
<proteinExistence type="predicted"/>
<dbReference type="InterPro" id="IPR001604">
    <property type="entry name" value="Endo_G_ENPP1-like_dom"/>
</dbReference>
<dbReference type="GO" id="GO:0003676">
    <property type="term" value="F:nucleic acid binding"/>
    <property type="evidence" value="ECO:0007669"/>
    <property type="project" value="InterPro"/>
</dbReference>
<evidence type="ECO:0000256" key="3">
    <source>
        <dbReference type="SAM" id="MobiDB-lite"/>
    </source>
</evidence>
<dbReference type="AlphaFoldDB" id="A0A850QRI3"/>
<evidence type="ECO:0000313" key="7">
    <source>
        <dbReference type="EMBL" id="NVO79420.1"/>
    </source>
</evidence>
<dbReference type="InterPro" id="IPR044925">
    <property type="entry name" value="His-Me_finger_sf"/>
</dbReference>
<keyword evidence="8" id="KW-1185">Reference proteome</keyword>
<dbReference type="RefSeq" id="WP_176805090.1">
    <property type="nucleotide sequence ID" value="NZ_JABXYJ010000014.1"/>
</dbReference>
<dbReference type="PANTHER" id="PTHR13966:SF5">
    <property type="entry name" value="ENDONUCLEASE G, MITOCHONDRIAL"/>
    <property type="match status" value="1"/>
</dbReference>
<dbReference type="Gene3D" id="3.40.570.10">
    <property type="entry name" value="Extracellular Endonuclease, subunit A"/>
    <property type="match status" value="1"/>
</dbReference>
<evidence type="ECO:0000256" key="2">
    <source>
        <dbReference type="PIRSR" id="PIRSR640255-2"/>
    </source>
</evidence>
<feature type="domain" description="DNA/RNA non-specific endonuclease/pyrophosphatase/phosphodiesterase" evidence="6">
    <location>
        <begin position="49"/>
        <end position="241"/>
    </location>
</feature>
<organism evidence="7 8">
    <name type="scientific">Undibacterium oligocarboniphilum</name>
    <dbReference type="NCBI Taxonomy" id="666702"/>
    <lineage>
        <taxon>Bacteria</taxon>
        <taxon>Pseudomonadati</taxon>
        <taxon>Pseudomonadota</taxon>
        <taxon>Betaproteobacteria</taxon>
        <taxon>Burkholderiales</taxon>
        <taxon>Oxalobacteraceae</taxon>
        <taxon>Undibacterium</taxon>
    </lineage>
</organism>
<dbReference type="Proteomes" id="UP000588051">
    <property type="component" value="Unassembled WGS sequence"/>
</dbReference>
<keyword evidence="7" id="KW-0540">Nuclease</keyword>
<dbReference type="SUPFAM" id="SSF54060">
    <property type="entry name" value="His-Me finger endonucleases"/>
    <property type="match status" value="1"/>
</dbReference>
<accession>A0A850QRI3</accession>
<feature type="binding site" evidence="2">
    <location>
        <position position="147"/>
    </location>
    <ligand>
        <name>Mg(2+)</name>
        <dbReference type="ChEBI" id="CHEBI:18420"/>
        <note>catalytic</note>
    </ligand>
</feature>
<evidence type="ECO:0000259" key="5">
    <source>
        <dbReference type="SMART" id="SM00477"/>
    </source>
</evidence>
<dbReference type="InterPro" id="IPR044929">
    <property type="entry name" value="DNA/RNA_non-sp_Endonuclease_sf"/>
</dbReference>
<name>A0A850QRI3_9BURK</name>
<feature type="active site" description="Proton acceptor" evidence="1">
    <location>
        <position position="117"/>
    </location>
</feature>
<dbReference type="InterPro" id="IPR040255">
    <property type="entry name" value="Non-specific_endonuclease"/>
</dbReference>
<dbReference type="GO" id="GO:0004521">
    <property type="term" value="F:RNA endonuclease activity"/>
    <property type="evidence" value="ECO:0007669"/>
    <property type="project" value="TreeGrafter"/>
</dbReference>
<feature type="signal peptide" evidence="4">
    <location>
        <begin position="1"/>
        <end position="22"/>
    </location>
</feature>
<protein>
    <submittedName>
        <fullName evidence="7">DNA/RNA non-specific endonuclease</fullName>
    </submittedName>
</protein>
<dbReference type="SMART" id="SM00477">
    <property type="entry name" value="NUC"/>
    <property type="match status" value="1"/>
</dbReference>
<dbReference type="PANTHER" id="PTHR13966">
    <property type="entry name" value="ENDONUCLEASE RELATED"/>
    <property type="match status" value="1"/>
</dbReference>
<comment type="caution">
    <text evidence="7">The sequence shown here is derived from an EMBL/GenBank/DDBJ whole genome shotgun (WGS) entry which is preliminary data.</text>
</comment>
<dbReference type="EMBL" id="JABXYJ010000014">
    <property type="protein sequence ID" value="NVO79420.1"/>
    <property type="molecule type" value="Genomic_DNA"/>
</dbReference>
<dbReference type="GO" id="GO:0000014">
    <property type="term" value="F:single-stranded DNA endodeoxyribonuclease activity"/>
    <property type="evidence" value="ECO:0007669"/>
    <property type="project" value="TreeGrafter"/>
</dbReference>
<feature type="region of interest" description="Disordered" evidence="3">
    <location>
        <begin position="249"/>
        <end position="271"/>
    </location>
</feature>
<reference evidence="7 8" key="1">
    <citation type="submission" date="2020-06" db="EMBL/GenBank/DDBJ databases">
        <authorList>
            <person name="Qiu C."/>
            <person name="Liu Z."/>
        </authorList>
    </citation>
    <scope>NUCLEOTIDE SEQUENCE [LARGE SCALE GENOMIC DNA]</scope>
    <source>
        <strain evidence="7 8">EM 1</strain>
    </source>
</reference>
<dbReference type="InterPro" id="IPR020821">
    <property type="entry name" value="ENPP1-3/EXOG-like_nuc-like"/>
</dbReference>
<evidence type="ECO:0000256" key="1">
    <source>
        <dbReference type="PIRSR" id="PIRSR640255-1"/>
    </source>
</evidence>
<keyword evidence="7" id="KW-0255">Endonuclease</keyword>
<dbReference type="GO" id="GO:0046872">
    <property type="term" value="F:metal ion binding"/>
    <property type="evidence" value="ECO:0007669"/>
    <property type="project" value="UniProtKB-KW"/>
</dbReference>